<dbReference type="SUPFAM" id="SSF47616">
    <property type="entry name" value="GST C-terminal domain-like"/>
    <property type="match status" value="1"/>
</dbReference>
<dbReference type="InterPro" id="IPR036282">
    <property type="entry name" value="Glutathione-S-Trfase_C_sf"/>
</dbReference>
<feature type="domain" description="GST N-terminal" evidence="1">
    <location>
        <begin position="1"/>
        <end position="77"/>
    </location>
</feature>
<reference evidence="2" key="1">
    <citation type="journal article" date="2022" name="Res Sq">
        <title>Evolution of multicellular longitudinally dividing oral cavity symbionts (Neisseriaceae).</title>
        <authorList>
            <person name="Nyongesa S."/>
            <person name="Weber P."/>
            <person name="Bernet E."/>
            <person name="Pullido F."/>
            <person name="Nieckarz M."/>
            <person name="Delaby M."/>
            <person name="Nieves C."/>
            <person name="Viehboeck T."/>
            <person name="Krause N."/>
            <person name="Rivera-Millot A."/>
            <person name="Nakamura A."/>
            <person name="Vischer N."/>
            <person name="VanNieuwenhze M."/>
            <person name="Brun Y."/>
            <person name="Cava F."/>
            <person name="Bulgheresi S."/>
            <person name="Veyrier F."/>
        </authorList>
    </citation>
    <scope>NUCLEOTIDE SEQUENCE</scope>
    <source>
        <strain evidence="2">17694</strain>
    </source>
</reference>
<dbReference type="NCBIfam" id="TIGR02182">
    <property type="entry name" value="GRXB"/>
    <property type="match status" value="1"/>
</dbReference>
<evidence type="ECO:0000313" key="2">
    <source>
        <dbReference type="EMBL" id="UOP05570.1"/>
    </source>
</evidence>
<dbReference type="AlphaFoldDB" id="A0A8T9MUM2"/>
<dbReference type="GO" id="GO:0005829">
    <property type="term" value="C:cytosol"/>
    <property type="evidence" value="ECO:0007669"/>
    <property type="project" value="InterPro"/>
</dbReference>
<proteinExistence type="predicted"/>
<organism evidence="2 3">
    <name type="scientific">Conchiformibius kuhniae</name>
    <dbReference type="NCBI Taxonomy" id="211502"/>
    <lineage>
        <taxon>Bacteria</taxon>
        <taxon>Pseudomonadati</taxon>
        <taxon>Pseudomonadota</taxon>
        <taxon>Betaproteobacteria</taxon>
        <taxon>Neisseriales</taxon>
        <taxon>Neisseriaceae</taxon>
        <taxon>Conchiformibius</taxon>
    </lineage>
</organism>
<dbReference type="Pfam" id="PF13409">
    <property type="entry name" value="GST_N_2"/>
    <property type="match status" value="1"/>
</dbReference>
<dbReference type="Gene3D" id="1.20.1050.10">
    <property type="match status" value="1"/>
</dbReference>
<dbReference type="Proteomes" id="UP000831534">
    <property type="component" value="Chromosome"/>
</dbReference>
<dbReference type="InterPro" id="IPR036249">
    <property type="entry name" value="Thioredoxin-like_sf"/>
</dbReference>
<evidence type="ECO:0000313" key="3">
    <source>
        <dbReference type="Proteomes" id="UP000831534"/>
    </source>
</evidence>
<dbReference type="PROSITE" id="PS51354">
    <property type="entry name" value="GLUTAREDOXIN_2"/>
    <property type="match status" value="1"/>
</dbReference>
<dbReference type="RefSeq" id="WP_027009769.1">
    <property type="nucleotide sequence ID" value="NZ_CP091521.1"/>
</dbReference>
<dbReference type="PROSITE" id="PS00195">
    <property type="entry name" value="GLUTAREDOXIN_1"/>
    <property type="match status" value="1"/>
</dbReference>
<keyword evidence="3" id="KW-1185">Reference proteome</keyword>
<dbReference type="NCBIfam" id="NF007702">
    <property type="entry name" value="PRK10387.1"/>
    <property type="match status" value="1"/>
</dbReference>
<sequence>MKLYIYDHCPYCTRARIALAHYRHHFDTVFFANDDEAAPTALIGVKQVPILQKPDGTHMGESLDIARFAAAHAGETLDETVRADIQAWFERVQPLANRLCMPRCIKLGLPEFANVSAVAYYTEKKEAFIGTFAGHLAATPDYLAQLHGELAILDGLIRSADCLNGRAFGMEDVLVFPLLRNLTMVRGAVLPPAVSAYTEQLARSHGVDLYADRAV</sequence>
<dbReference type="Gene3D" id="3.40.30.10">
    <property type="entry name" value="Glutaredoxin"/>
    <property type="match status" value="1"/>
</dbReference>
<dbReference type="PROSITE" id="PS50404">
    <property type="entry name" value="GST_NTER"/>
    <property type="match status" value="1"/>
</dbReference>
<accession>A0A8T9MUM2</accession>
<dbReference type="SUPFAM" id="SSF52833">
    <property type="entry name" value="Thioredoxin-like"/>
    <property type="match status" value="1"/>
</dbReference>
<dbReference type="Pfam" id="PF04399">
    <property type="entry name" value="Glutaredoxin2_C"/>
    <property type="match status" value="1"/>
</dbReference>
<name>A0A8T9MUM2_9NEIS</name>
<dbReference type="InterPro" id="IPR011901">
    <property type="entry name" value="Grx2"/>
</dbReference>
<dbReference type="EMBL" id="CP091521">
    <property type="protein sequence ID" value="UOP05570.1"/>
    <property type="molecule type" value="Genomic_DNA"/>
</dbReference>
<dbReference type="InterPro" id="IPR011767">
    <property type="entry name" value="GLR_AS"/>
</dbReference>
<protein>
    <submittedName>
        <fullName evidence="2">Glutaredoxin 2</fullName>
    </submittedName>
</protein>
<dbReference type="InterPro" id="IPR007494">
    <property type="entry name" value="Glutaredoxin2_C"/>
</dbReference>
<dbReference type="InterPro" id="IPR004045">
    <property type="entry name" value="Glutathione_S-Trfase_N"/>
</dbReference>
<dbReference type="CDD" id="cd03199">
    <property type="entry name" value="GST_C_GRX2"/>
    <property type="match status" value="1"/>
</dbReference>
<gene>
    <name evidence="2" type="primary">grxB</name>
    <name evidence="2" type="ORF">LVJ77_05550</name>
</gene>
<dbReference type="KEGG" id="ckh:LVJ77_05550"/>
<evidence type="ECO:0000259" key="1">
    <source>
        <dbReference type="PROSITE" id="PS50404"/>
    </source>
</evidence>
<reference evidence="2" key="2">
    <citation type="submission" date="2024-09" db="EMBL/GenBank/DDBJ databases">
        <authorList>
            <person name="Veyrier F.J."/>
        </authorList>
    </citation>
    <scope>NUCLEOTIDE SEQUENCE</scope>
    <source>
        <strain evidence="2">17694</strain>
    </source>
</reference>